<keyword evidence="6 12" id="KW-0547">Nucleotide-binding</keyword>
<dbReference type="GO" id="GO:0006227">
    <property type="term" value="P:dUDP biosynthetic process"/>
    <property type="evidence" value="ECO:0007669"/>
    <property type="project" value="TreeGrafter"/>
</dbReference>
<keyword evidence="4 12" id="KW-0808">Transferase</keyword>
<evidence type="ECO:0000256" key="4">
    <source>
        <dbReference type="ARBA" id="ARBA00022679"/>
    </source>
</evidence>
<evidence type="ECO:0000256" key="12">
    <source>
        <dbReference type="HAMAP-Rule" id="MF_00165"/>
    </source>
</evidence>
<dbReference type="InterPro" id="IPR018094">
    <property type="entry name" value="Thymidylate_kinase"/>
</dbReference>
<comment type="function">
    <text evidence="11 12">Phosphorylation of dTMP to form dTDP in both de novo and salvage pathways of dTTP synthesis.</text>
</comment>
<dbReference type="GO" id="GO:0004798">
    <property type="term" value="F:dTMP kinase activity"/>
    <property type="evidence" value="ECO:0007669"/>
    <property type="project" value="UniProtKB-UniRule"/>
</dbReference>
<dbReference type="HAMAP" id="MF_00165">
    <property type="entry name" value="Thymidylate_kinase"/>
    <property type="match status" value="1"/>
</dbReference>
<reference evidence="14 15" key="1">
    <citation type="submission" date="2016-10" db="EMBL/GenBank/DDBJ databases">
        <authorList>
            <person name="de Groot N.N."/>
        </authorList>
    </citation>
    <scope>NUCLEOTIDE SEQUENCE [LARGE SCALE GENOMIC DNA]</scope>
    <source>
        <strain evidence="14 15">CGMCC 1.9167</strain>
    </source>
</reference>
<evidence type="ECO:0000256" key="3">
    <source>
        <dbReference type="ARBA" id="ARBA00017144"/>
    </source>
</evidence>
<dbReference type="Pfam" id="PF02223">
    <property type="entry name" value="Thymidylate_kin"/>
    <property type="match status" value="1"/>
</dbReference>
<proteinExistence type="inferred from homology"/>
<keyword evidence="8 12" id="KW-0067">ATP-binding</keyword>
<dbReference type="InterPro" id="IPR027417">
    <property type="entry name" value="P-loop_NTPase"/>
</dbReference>
<dbReference type="Gene3D" id="3.40.50.300">
    <property type="entry name" value="P-loop containing nucleotide triphosphate hydrolases"/>
    <property type="match status" value="1"/>
</dbReference>
<evidence type="ECO:0000256" key="7">
    <source>
        <dbReference type="ARBA" id="ARBA00022777"/>
    </source>
</evidence>
<dbReference type="SUPFAM" id="SSF52540">
    <property type="entry name" value="P-loop containing nucleoside triphosphate hydrolases"/>
    <property type="match status" value="1"/>
</dbReference>
<dbReference type="GO" id="GO:0005524">
    <property type="term" value="F:ATP binding"/>
    <property type="evidence" value="ECO:0007669"/>
    <property type="project" value="UniProtKB-UniRule"/>
</dbReference>
<dbReference type="EMBL" id="FOYW01000001">
    <property type="protein sequence ID" value="SFR49067.1"/>
    <property type="molecule type" value="Genomic_DNA"/>
</dbReference>
<keyword evidence="5 12" id="KW-0545">Nucleotide biosynthesis</keyword>
<feature type="domain" description="Thymidylate kinase-like" evidence="13">
    <location>
        <begin position="9"/>
        <end position="196"/>
    </location>
</feature>
<dbReference type="InterPro" id="IPR039430">
    <property type="entry name" value="Thymidylate_kin-like_dom"/>
</dbReference>
<feature type="binding site" evidence="12">
    <location>
        <begin position="11"/>
        <end position="18"/>
    </location>
    <ligand>
        <name>ATP</name>
        <dbReference type="ChEBI" id="CHEBI:30616"/>
    </ligand>
</feature>
<dbReference type="EC" id="2.7.4.9" evidence="2 12"/>
<dbReference type="GO" id="GO:0006235">
    <property type="term" value="P:dTTP biosynthetic process"/>
    <property type="evidence" value="ECO:0007669"/>
    <property type="project" value="UniProtKB-UniRule"/>
</dbReference>
<dbReference type="GO" id="GO:0005829">
    <property type="term" value="C:cytosol"/>
    <property type="evidence" value="ECO:0007669"/>
    <property type="project" value="TreeGrafter"/>
</dbReference>
<evidence type="ECO:0000256" key="8">
    <source>
        <dbReference type="ARBA" id="ARBA00022840"/>
    </source>
</evidence>
<evidence type="ECO:0000256" key="9">
    <source>
        <dbReference type="ARBA" id="ARBA00029962"/>
    </source>
</evidence>
<organism evidence="14 15">
    <name type="scientific">Marinobacter daqiaonensis</name>
    <dbReference type="NCBI Taxonomy" id="650891"/>
    <lineage>
        <taxon>Bacteria</taxon>
        <taxon>Pseudomonadati</taxon>
        <taxon>Pseudomonadota</taxon>
        <taxon>Gammaproteobacteria</taxon>
        <taxon>Pseudomonadales</taxon>
        <taxon>Marinobacteraceae</taxon>
        <taxon>Marinobacter</taxon>
    </lineage>
</organism>
<dbReference type="AlphaFoldDB" id="A0A1I6H3X9"/>
<accession>A0A1I6H3X9</accession>
<dbReference type="CDD" id="cd01672">
    <property type="entry name" value="TMPK"/>
    <property type="match status" value="1"/>
</dbReference>
<dbReference type="NCBIfam" id="TIGR00041">
    <property type="entry name" value="DTMP_kinase"/>
    <property type="match status" value="1"/>
</dbReference>
<evidence type="ECO:0000256" key="5">
    <source>
        <dbReference type="ARBA" id="ARBA00022727"/>
    </source>
</evidence>
<dbReference type="PANTHER" id="PTHR10344:SF4">
    <property type="entry name" value="UMP-CMP KINASE 2, MITOCHONDRIAL"/>
    <property type="match status" value="1"/>
</dbReference>
<dbReference type="RefSeq" id="WP_092009155.1">
    <property type="nucleotide sequence ID" value="NZ_FOYW01000001.1"/>
</dbReference>
<evidence type="ECO:0000259" key="13">
    <source>
        <dbReference type="Pfam" id="PF02223"/>
    </source>
</evidence>
<dbReference type="PANTHER" id="PTHR10344">
    <property type="entry name" value="THYMIDYLATE KINASE"/>
    <property type="match status" value="1"/>
</dbReference>
<comment type="similarity">
    <text evidence="1 12">Belongs to the thymidylate kinase family.</text>
</comment>
<evidence type="ECO:0000256" key="1">
    <source>
        <dbReference type="ARBA" id="ARBA00009776"/>
    </source>
</evidence>
<comment type="catalytic activity">
    <reaction evidence="10 12">
        <text>dTMP + ATP = dTDP + ADP</text>
        <dbReference type="Rhea" id="RHEA:13517"/>
        <dbReference type="ChEBI" id="CHEBI:30616"/>
        <dbReference type="ChEBI" id="CHEBI:58369"/>
        <dbReference type="ChEBI" id="CHEBI:63528"/>
        <dbReference type="ChEBI" id="CHEBI:456216"/>
        <dbReference type="EC" id="2.7.4.9"/>
    </reaction>
</comment>
<evidence type="ECO:0000313" key="15">
    <source>
        <dbReference type="Proteomes" id="UP000198644"/>
    </source>
</evidence>
<dbReference type="STRING" id="650891.SAMN05216203_0840"/>
<name>A0A1I6H3X9_9GAMM</name>
<sequence>MSRGQFITFEGTEGVGKSTQLATARAALEGAGKAVMVTREPGGTPMAEAIRELLLAPRDEPVNELTELLLMFAARAQHLHSRILPALEAGAWVLCDRFTDATYAYQGGGRGVPRERIAALEQLVQGDIRPDHVILLDAPVDVGMARARHRSEPDRFELEKAAFFQRIRDCYLARAREYPMRYHIVDASRSLEEVSGQVTGLIRRLADGEPCKTQL</sequence>
<dbReference type="GO" id="GO:0006233">
    <property type="term" value="P:dTDP biosynthetic process"/>
    <property type="evidence" value="ECO:0007669"/>
    <property type="project" value="InterPro"/>
</dbReference>
<dbReference type="OrthoDB" id="9774907at2"/>
<evidence type="ECO:0000256" key="2">
    <source>
        <dbReference type="ARBA" id="ARBA00012980"/>
    </source>
</evidence>
<evidence type="ECO:0000256" key="11">
    <source>
        <dbReference type="ARBA" id="ARBA00057735"/>
    </source>
</evidence>
<dbReference type="FunFam" id="3.40.50.300:FF:000225">
    <property type="entry name" value="Thymidylate kinase"/>
    <property type="match status" value="1"/>
</dbReference>
<evidence type="ECO:0000256" key="10">
    <source>
        <dbReference type="ARBA" id="ARBA00048743"/>
    </source>
</evidence>
<gene>
    <name evidence="12" type="primary">tmk</name>
    <name evidence="14" type="ORF">SAMN05216203_0840</name>
</gene>
<evidence type="ECO:0000256" key="6">
    <source>
        <dbReference type="ARBA" id="ARBA00022741"/>
    </source>
</evidence>
<protein>
    <recommendedName>
        <fullName evidence="3 12">Thymidylate kinase</fullName>
        <ecNumber evidence="2 12">2.7.4.9</ecNumber>
    </recommendedName>
    <alternativeName>
        <fullName evidence="9 12">dTMP kinase</fullName>
    </alternativeName>
</protein>
<evidence type="ECO:0000313" key="14">
    <source>
        <dbReference type="EMBL" id="SFR49067.1"/>
    </source>
</evidence>
<keyword evidence="7 12" id="KW-0418">Kinase</keyword>
<keyword evidence="15" id="KW-1185">Reference proteome</keyword>
<dbReference type="Proteomes" id="UP000198644">
    <property type="component" value="Unassembled WGS sequence"/>
</dbReference>